<evidence type="ECO:0000256" key="14">
    <source>
        <dbReference type="PROSITE-ProRule" id="PRU01360"/>
    </source>
</evidence>
<feature type="short sequence motif" description="TonB C-terminal box" evidence="15">
    <location>
        <begin position="819"/>
        <end position="836"/>
    </location>
</feature>
<evidence type="ECO:0000256" key="12">
    <source>
        <dbReference type="ARBA" id="ARBA00023170"/>
    </source>
</evidence>
<evidence type="ECO:0000256" key="10">
    <source>
        <dbReference type="ARBA" id="ARBA00023077"/>
    </source>
</evidence>
<dbReference type="InterPro" id="IPR036942">
    <property type="entry name" value="Beta-barrel_TonB_sf"/>
</dbReference>
<evidence type="ECO:0000256" key="5">
    <source>
        <dbReference type="ARBA" id="ARBA00022496"/>
    </source>
</evidence>
<keyword evidence="11 14" id="KW-0472">Membrane</keyword>
<evidence type="ECO:0000256" key="3">
    <source>
        <dbReference type="ARBA" id="ARBA00022448"/>
    </source>
</evidence>
<evidence type="ECO:0000313" key="18">
    <source>
        <dbReference type="EMBL" id="WMN16438.1"/>
    </source>
</evidence>
<dbReference type="PANTHER" id="PTHR32552">
    <property type="entry name" value="FERRICHROME IRON RECEPTOR-RELATED"/>
    <property type="match status" value="1"/>
</dbReference>
<keyword evidence="7" id="KW-0732">Signal</keyword>
<dbReference type="PANTHER" id="PTHR32552:SF74">
    <property type="entry name" value="HYDROXAMATE SIDEROPHORE RECEPTOR FHUE"/>
    <property type="match status" value="1"/>
</dbReference>
<evidence type="ECO:0000256" key="11">
    <source>
        <dbReference type="ARBA" id="ARBA00023136"/>
    </source>
</evidence>
<dbReference type="Pfam" id="PF00593">
    <property type="entry name" value="TonB_dep_Rec_b-barrel"/>
    <property type="match status" value="1"/>
</dbReference>
<organism evidence="18 19">
    <name type="scientific">Pseudomonas piscis</name>
    <dbReference type="NCBI Taxonomy" id="2614538"/>
    <lineage>
        <taxon>Bacteria</taxon>
        <taxon>Pseudomonadati</taxon>
        <taxon>Pseudomonadota</taxon>
        <taxon>Gammaproteobacteria</taxon>
        <taxon>Pseudomonadales</taxon>
        <taxon>Pseudomonadaceae</taxon>
        <taxon>Pseudomonas</taxon>
    </lineage>
</organism>
<evidence type="ECO:0000256" key="6">
    <source>
        <dbReference type="ARBA" id="ARBA00022692"/>
    </source>
</evidence>
<evidence type="ECO:0000256" key="9">
    <source>
        <dbReference type="ARBA" id="ARBA00023065"/>
    </source>
</evidence>
<name>A0ABY9NFE5_9PSED</name>
<sequence length="836" mass="91027">MPHLPLTPRSRLSLAVQRVLFAGLLSGGLLFAIPKTPACASEQTRSYAIPAGNLDQALNRFASENGILLSVDAQLTAGKRSPGLDGSYPVAEGLSHLLAGTGLRATNSGGNYAVEVAPDNAGALQLKTTTVTGAGLGATTEGTGSYTTGQTNTATKLDLSLRETPQSVSVMTKQRMQDQNLRSIGQVLEQTPGLNVQSPGSDRLYVYSRGLPIDNFQYDGVPTTSFAFSQAMPHALSDMAIYDRIEVVRGATGLMSGAGDPSGTVNMVRKKPTSTFQGHVSAGLGSWDLYRTEVDVSGPLTDNGAVRGRAVAAYQQGNSFTDHLQQEKTILYGVTEMDLSPDTLFTLGVEYLNNDQRGFSTTGLPVVGSISRHGFQYNMPRSYNGASRDSSNRQESVNTFASLEQRLASDWTLKVAANYLYGTRDYDSIIVGTTTGFLNPATGSGLNYTATKGDNTQQQRGVDIALGGPFELLGREHELVMGFNYQTYENRRNGFGNLLANGKSDNGVSSKPVNVWSWDNHAPSASYNFTREDDNIDQRQTGAYLATRLKPTDDLSVILGARVSDYKYGAMLHYNTYDMVKWNTDDSVKVSGEVTPYAGVVYDLNDVHSVYASYTSIFKPQPYRTRQGKLLDPREGDNYEIGLKSEYFDARLNTAIALFEIELDNDAVGDGTIEGSGGTVTAYKAEKTKTKGIDMEISGELSPGWNLLASYTYSQVKDKNGERAKTTIPTDMFKLWSTYQLPGPLDKLTIGGGVNWQSGMHFTADNWQLNSPVKVKQDDYAVASVMARYQFTPKLSATATVDNLFDKKYYSALDENFRSASYGNPRNFLLTTQYEF</sequence>
<gene>
    <name evidence="18" type="ORF">QL104_24265</name>
</gene>
<dbReference type="SUPFAM" id="SSF56935">
    <property type="entry name" value="Porins"/>
    <property type="match status" value="1"/>
</dbReference>
<dbReference type="Gene3D" id="2.40.170.20">
    <property type="entry name" value="TonB-dependent receptor, beta-barrel domain"/>
    <property type="match status" value="1"/>
</dbReference>
<dbReference type="PROSITE" id="PS01156">
    <property type="entry name" value="TONB_DEPENDENT_REC_2"/>
    <property type="match status" value="1"/>
</dbReference>
<keyword evidence="10 16" id="KW-0798">TonB box</keyword>
<dbReference type="Pfam" id="PF07660">
    <property type="entry name" value="STN"/>
    <property type="match status" value="1"/>
</dbReference>
<dbReference type="InterPro" id="IPR010917">
    <property type="entry name" value="TonB_rcpt_CS"/>
</dbReference>
<dbReference type="Proteomes" id="UP001237292">
    <property type="component" value="Chromosome"/>
</dbReference>
<dbReference type="InterPro" id="IPR000531">
    <property type="entry name" value="Beta-barrel_TonB"/>
</dbReference>
<dbReference type="RefSeq" id="WP_282877296.1">
    <property type="nucleotide sequence ID" value="NZ_CP133164.1"/>
</dbReference>
<evidence type="ECO:0000256" key="13">
    <source>
        <dbReference type="ARBA" id="ARBA00023237"/>
    </source>
</evidence>
<comment type="subcellular location">
    <subcellularLocation>
        <location evidence="1 14">Cell outer membrane</location>
        <topology evidence="1 14">Multi-pass membrane protein</topology>
    </subcellularLocation>
</comment>
<evidence type="ECO:0000256" key="7">
    <source>
        <dbReference type="ARBA" id="ARBA00022729"/>
    </source>
</evidence>
<dbReference type="Gene3D" id="2.170.130.10">
    <property type="entry name" value="TonB-dependent receptor, plug domain"/>
    <property type="match status" value="1"/>
</dbReference>
<evidence type="ECO:0000256" key="16">
    <source>
        <dbReference type="RuleBase" id="RU003357"/>
    </source>
</evidence>
<dbReference type="PROSITE" id="PS52016">
    <property type="entry name" value="TONB_DEPENDENT_REC_3"/>
    <property type="match status" value="1"/>
</dbReference>
<reference evidence="18 19" key="1">
    <citation type="journal article" date="2023" name="Access Microbiol">
        <title>The genome of a steinernematid-associated Pseudomonas piscis bacterium encodes the biosynthesis of insect toxins.</title>
        <authorList>
            <person name="Awori R.M."/>
            <person name="Hendre P."/>
            <person name="Amugune N.O."/>
        </authorList>
    </citation>
    <scope>NUCLEOTIDE SEQUENCE [LARGE SCALE GENOMIC DNA]</scope>
    <source>
        <strain evidence="18 19">75</strain>
    </source>
</reference>
<dbReference type="InterPro" id="IPR010105">
    <property type="entry name" value="TonB_sidphr_rcpt"/>
</dbReference>
<dbReference type="InterPro" id="IPR012910">
    <property type="entry name" value="Plug_dom"/>
</dbReference>
<dbReference type="CDD" id="cd01347">
    <property type="entry name" value="ligand_gated_channel"/>
    <property type="match status" value="1"/>
</dbReference>
<dbReference type="Pfam" id="PF07715">
    <property type="entry name" value="Plug"/>
    <property type="match status" value="1"/>
</dbReference>
<keyword evidence="3 14" id="KW-0813">Transport</keyword>
<evidence type="ECO:0000259" key="17">
    <source>
        <dbReference type="SMART" id="SM00965"/>
    </source>
</evidence>
<comment type="similarity">
    <text evidence="2 14 16">Belongs to the TonB-dependent receptor family.</text>
</comment>
<keyword evidence="5" id="KW-0410">Iron transport</keyword>
<evidence type="ECO:0000256" key="8">
    <source>
        <dbReference type="ARBA" id="ARBA00023004"/>
    </source>
</evidence>
<dbReference type="NCBIfam" id="TIGR01783">
    <property type="entry name" value="TonB-siderophor"/>
    <property type="match status" value="1"/>
</dbReference>
<keyword evidence="19" id="KW-1185">Reference proteome</keyword>
<evidence type="ECO:0000256" key="15">
    <source>
        <dbReference type="PROSITE-ProRule" id="PRU10144"/>
    </source>
</evidence>
<feature type="domain" description="Secretin/TonB short N-terminal" evidence="17">
    <location>
        <begin position="67"/>
        <end position="117"/>
    </location>
</feature>
<dbReference type="InterPro" id="IPR037066">
    <property type="entry name" value="Plug_dom_sf"/>
</dbReference>
<keyword evidence="6 14" id="KW-0812">Transmembrane</keyword>
<accession>A0ABY9NFE5</accession>
<keyword evidence="8" id="KW-0408">Iron</keyword>
<evidence type="ECO:0000313" key="19">
    <source>
        <dbReference type="Proteomes" id="UP001237292"/>
    </source>
</evidence>
<dbReference type="InterPro" id="IPR039426">
    <property type="entry name" value="TonB-dep_rcpt-like"/>
</dbReference>
<keyword evidence="12 18" id="KW-0675">Receptor</keyword>
<evidence type="ECO:0000256" key="2">
    <source>
        <dbReference type="ARBA" id="ARBA00009810"/>
    </source>
</evidence>
<dbReference type="SMART" id="SM00965">
    <property type="entry name" value="STN"/>
    <property type="match status" value="1"/>
</dbReference>
<evidence type="ECO:0000256" key="1">
    <source>
        <dbReference type="ARBA" id="ARBA00004571"/>
    </source>
</evidence>
<keyword evidence="9" id="KW-0406">Ion transport</keyword>
<dbReference type="Gene3D" id="3.55.50.30">
    <property type="match status" value="1"/>
</dbReference>
<evidence type="ECO:0000256" key="4">
    <source>
        <dbReference type="ARBA" id="ARBA00022452"/>
    </source>
</evidence>
<dbReference type="EMBL" id="CP133164">
    <property type="protein sequence ID" value="WMN16438.1"/>
    <property type="molecule type" value="Genomic_DNA"/>
</dbReference>
<dbReference type="InterPro" id="IPR011662">
    <property type="entry name" value="Secretin/TonB_short_N"/>
</dbReference>
<keyword evidence="13 14" id="KW-0998">Cell outer membrane</keyword>
<protein>
    <submittedName>
        <fullName evidence="18">TonB-dependent siderophore receptor</fullName>
    </submittedName>
</protein>
<keyword evidence="4 14" id="KW-1134">Transmembrane beta strand</keyword>
<proteinExistence type="inferred from homology"/>